<evidence type="ECO:0000313" key="8">
    <source>
        <dbReference type="EMBL" id="RRS05399.1"/>
    </source>
</evidence>
<dbReference type="InterPro" id="IPR004090">
    <property type="entry name" value="Chemotax_Me-accpt_rcpt"/>
</dbReference>
<sequence>MKLRLKLPLAFAGMLLLVLAAALFGIHQLNQSLHLYGTDVQTHVAHERAMAKIENQFKTQVQEWKNTLIRGQDPEQLSRYWKAFQDSERDVAQKATTLNGQLPPGRSKTLMGQFIEAHAKMGQSYRGAFEQFKASGYQASVGDQAVKGMDREPSKFLAEASQRIAADSADIAEQATRDASRATVLSLVVMLVVSVVGVVFGVVVSRAIVKPIDHAVGLSRAVAEGDLTRSIHVQGRDEVAELLGALREMQGKLSSIVRGVRQNAESVATASVEISLGNNDLANRTEQQASALQETAASMEEISATVKHNAENAREADTLAKGASAVALKGGEVVGEVVETMRGINDSSRRIVDIISVIDGIAFQTNILALNAAVEAARAGDQGRGFAVVAGEVRILAQRSATAAREIKALIGTSVERVEAGSALVDRAGATMSEVVTAIERVTQIMGEISSANTEQSTGMAQIGEAVSQMDRTTQQNAALVEEGAAAAEQLKNQARQLVEAVAVFKVAAA</sequence>
<organism evidence="8 9">
    <name type="scientific">Aquabacterium soli</name>
    <dbReference type="NCBI Taxonomy" id="2493092"/>
    <lineage>
        <taxon>Bacteria</taxon>
        <taxon>Pseudomonadati</taxon>
        <taxon>Pseudomonadota</taxon>
        <taxon>Betaproteobacteria</taxon>
        <taxon>Burkholderiales</taxon>
        <taxon>Aquabacterium</taxon>
    </lineage>
</organism>
<dbReference type="EMBL" id="RSED01000003">
    <property type="protein sequence ID" value="RRS05399.1"/>
    <property type="molecule type" value="Genomic_DNA"/>
</dbReference>
<dbReference type="Pfam" id="PF00672">
    <property type="entry name" value="HAMP"/>
    <property type="match status" value="1"/>
</dbReference>
<gene>
    <name evidence="8" type="ORF">EIP75_04085</name>
</gene>
<keyword evidence="5" id="KW-1133">Transmembrane helix</keyword>
<keyword evidence="9" id="KW-1185">Reference proteome</keyword>
<dbReference type="InterPro" id="IPR051310">
    <property type="entry name" value="MCP_chemotaxis"/>
</dbReference>
<feature type="domain" description="Methyl-accepting transducer" evidence="6">
    <location>
        <begin position="263"/>
        <end position="492"/>
    </location>
</feature>
<evidence type="ECO:0000256" key="2">
    <source>
        <dbReference type="ARBA" id="ARBA00022481"/>
    </source>
</evidence>
<dbReference type="GO" id="GO:0006935">
    <property type="term" value="P:chemotaxis"/>
    <property type="evidence" value="ECO:0007669"/>
    <property type="project" value="InterPro"/>
</dbReference>
<feature type="transmembrane region" description="Helical" evidence="5">
    <location>
        <begin position="184"/>
        <end position="204"/>
    </location>
</feature>
<dbReference type="PANTHER" id="PTHR43531">
    <property type="entry name" value="PROTEIN ICFG"/>
    <property type="match status" value="1"/>
</dbReference>
<comment type="similarity">
    <text evidence="3">Belongs to the methyl-accepting chemotaxis (MCP) protein family.</text>
</comment>
<keyword evidence="2" id="KW-0488">Methylation</keyword>
<dbReference type="GO" id="GO:0004888">
    <property type="term" value="F:transmembrane signaling receptor activity"/>
    <property type="evidence" value="ECO:0007669"/>
    <property type="project" value="InterPro"/>
</dbReference>
<dbReference type="Proteomes" id="UP000269265">
    <property type="component" value="Unassembled WGS sequence"/>
</dbReference>
<reference evidence="8 9" key="1">
    <citation type="submission" date="2018-12" db="EMBL/GenBank/DDBJ databases">
        <title>The whole draft genome of Aquabacterium sp. SJQ9.</title>
        <authorList>
            <person name="Sun L."/>
            <person name="Gao X."/>
            <person name="Chen W."/>
            <person name="Huang K."/>
        </authorList>
    </citation>
    <scope>NUCLEOTIDE SEQUENCE [LARGE SCALE GENOMIC DNA]</scope>
    <source>
        <strain evidence="8 9">SJQ9</strain>
    </source>
</reference>
<dbReference type="GO" id="GO:0007165">
    <property type="term" value="P:signal transduction"/>
    <property type="evidence" value="ECO:0007669"/>
    <property type="project" value="UniProtKB-KW"/>
</dbReference>
<dbReference type="OrthoDB" id="1884279at2"/>
<evidence type="ECO:0000313" key="9">
    <source>
        <dbReference type="Proteomes" id="UP000269265"/>
    </source>
</evidence>
<dbReference type="InterPro" id="IPR004089">
    <property type="entry name" value="MCPsignal_dom"/>
</dbReference>
<keyword evidence="5" id="KW-0472">Membrane</keyword>
<dbReference type="InterPro" id="IPR003660">
    <property type="entry name" value="HAMP_dom"/>
</dbReference>
<accession>A0A426VF00</accession>
<dbReference type="FunFam" id="1.10.287.950:FF:000001">
    <property type="entry name" value="Methyl-accepting chemotaxis sensory transducer"/>
    <property type="match status" value="1"/>
</dbReference>
<proteinExistence type="inferred from homology"/>
<feature type="domain" description="HAMP" evidence="7">
    <location>
        <begin position="206"/>
        <end position="258"/>
    </location>
</feature>
<evidence type="ECO:0000256" key="1">
    <source>
        <dbReference type="ARBA" id="ARBA00004370"/>
    </source>
</evidence>
<evidence type="ECO:0000256" key="3">
    <source>
        <dbReference type="ARBA" id="ARBA00029447"/>
    </source>
</evidence>
<dbReference type="GO" id="GO:0005886">
    <property type="term" value="C:plasma membrane"/>
    <property type="evidence" value="ECO:0007669"/>
    <property type="project" value="TreeGrafter"/>
</dbReference>
<dbReference type="SUPFAM" id="SSF58104">
    <property type="entry name" value="Methyl-accepting chemotaxis protein (MCP) signaling domain"/>
    <property type="match status" value="1"/>
</dbReference>
<name>A0A426VF00_9BURK</name>
<dbReference type="Pfam" id="PF00015">
    <property type="entry name" value="MCPsignal"/>
    <property type="match status" value="1"/>
</dbReference>
<dbReference type="SMART" id="SM00304">
    <property type="entry name" value="HAMP"/>
    <property type="match status" value="1"/>
</dbReference>
<dbReference type="SMART" id="SM00283">
    <property type="entry name" value="MA"/>
    <property type="match status" value="1"/>
</dbReference>
<keyword evidence="4" id="KW-0807">Transducer</keyword>
<dbReference type="PROSITE" id="PS50111">
    <property type="entry name" value="CHEMOTAXIS_TRANSDUC_2"/>
    <property type="match status" value="1"/>
</dbReference>
<dbReference type="PRINTS" id="PR00260">
    <property type="entry name" value="CHEMTRNSDUCR"/>
</dbReference>
<dbReference type="Gene3D" id="1.10.287.950">
    <property type="entry name" value="Methyl-accepting chemotaxis protein"/>
    <property type="match status" value="1"/>
</dbReference>
<evidence type="ECO:0000256" key="4">
    <source>
        <dbReference type="PROSITE-ProRule" id="PRU00284"/>
    </source>
</evidence>
<comment type="caution">
    <text evidence="8">The sequence shown here is derived from an EMBL/GenBank/DDBJ whole genome shotgun (WGS) entry which is preliminary data.</text>
</comment>
<comment type="subcellular location">
    <subcellularLocation>
        <location evidence="1">Membrane</location>
    </subcellularLocation>
</comment>
<protein>
    <submittedName>
        <fullName evidence="8">HAMP domain-containing protein</fullName>
    </submittedName>
</protein>
<dbReference type="CDD" id="cd11386">
    <property type="entry name" value="MCP_signal"/>
    <property type="match status" value="1"/>
</dbReference>
<evidence type="ECO:0000259" key="6">
    <source>
        <dbReference type="PROSITE" id="PS50111"/>
    </source>
</evidence>
<dbReference type="PANTHER" id="PTHR43531:SF14">
    <property type="entry name" value="METHYL-ACCEPTING CHEMOTAXIS PROTEIN I-RELATED"/>
    <property type="match status" value="1"/>
</dbReference>
<dbReference type="RefSeq" id="WP_125241968.1">
    <property type="nucleotide sequence ID" value="NZ_RSED01000003.1"/>
</dbReference>
<dbReference type="AlphaFoldDB" id="A0A426VF00"/>
<evidence type="ECO:0000256" key="5">
    <source>
        <dbReference type="SAM" id="Phobius"/>
    </source>
</evidence>
<dbReference type="CDD" id="cd06225">
    <property type="entry name" value="HAMP"/>
    <property type="match status" value="1"/>
</dbReference>
<evidence type="ECO:0000259" key="7">
    <source>
        <dbReference type="PROSITE" id="PS50885"/>
    </source>
</evidence>
<dbReference type="PROSITE" id="PS50885">
    <property type="entry name" value="HAMP"/>
    <property type="match status" value="1"/>
</dbReference>
<keyword evidence="5" id="KW-0812">Transmembrane</keyword>